<reference evidence="1" key="2">
    <citation type="submission" date="2022-01" db="EMBL/GenBank/DDBJ databases">
        <authorList>
            <person name="Yamashiro T."/>
            <person name="Shiraishi A."/>
            <person name="Satake H."/>
            <person name="Nakayama K."/>
        </authorList>
    </citation>
    <scope>NUCLEOTIDE SEQUENCE</scope>
</reference>
<reference evidence="1" key="1">
    <citation type="journal article" date="2022" name="Int. J. Mol. Sci.">
        <title>Draft Genome of Tanacetum Coccineum: Genomic Comparison of Closely Related Tanacetum-Family Plants.</title>
        <authorList>
            <person name="Yamashiro T."/>
            <person name="Shiraishi A."/>
            <person name="Nakayama K."/>
            <person name="Satake H."/>
        </authorList>
    </citation>
    <scope>NUCLEOTIDE SEQUENCE</scope>
</reference>
<evidence type="ECO:0000313" key="1">
    <source>
        <dbReference type="EMBL" id="GJS68342.1"/>
    </source>
</evidence>
<name>A0ABQ4XSL2_9ASTR</name>
<gene>
    <name evidence="1" type="ORF">Tco_0682907</name>
</gene>
<comment type="caution">
    <text evidence="1">The sequence shown here is derived from an EMBL/GenBank/DDBJ whole genome shotgun (WGS) entry which is preliminary data.</text>
</comment>
<organism evidence="1 2">
    <name type="scientific">Tanacetum coccineum</name>
    <dbReference type="NCBI Taxonomy" id="301880"/>
    <lineage>
        <taxon>Eukaryota</taxon>
        <taxon>Viridiplantae</taxon>
        <taxon>Streptophyta</taxon>
        <taxon>Embryophyta</taxon>
        <taxon>Tracheophyta</taxon>
        <taxon>Spermatophyta</taxon>
        <taxon>Magnoliopsida</taxon>
        <taxon>eudicotyledons</taxon>
        <taxon>Gunneridae</taxon>
        <taxon>Pentapetalae</taxon>
        <taxon>asterids</taxon>
        <taxon>campanulids</taxon>
        <taxon>Asterales</taxon>
        <taxon>Asteraceae</taxon>
        <taxon>Asteroideae</taxon>
        <taxon>Anthemideae</taxon>
        <taxon>Anthemidinae</taxon>
        <taxon>Tanacetum</taxon>
    </lineage>
</organism>
<keyword evidence="2" id="KW-1185">Reference proteome</keyword>
<dbReference type="EMBL" id="BQNB010009782">
    <property type="protein sequence ID" value="GJS68342.1"/>
    <property type="molecule type" value="Genomic_DNA"/>
</dbReference>
<accession>A0ABQ4XSL2</accession>
<proteinExistence type="predicted"/>
<dbReference type="Proteomes" id="UP001151760">
    <property type="component" value="Unassembled WGS sequence"/>
</dbReference>
<protein>
    <submittedName>
        <fullName evidence="1">Ribonuclease H-like domain-containing protein</fullName>
    </submittedName>
</protein>
<sequence length="175" mass="20051">MWLFRHKYHADGILSHYKARLVANGSTQLEGIDADETFSPVVKPGMFLSKHKYATEILERAGMVSCNSSRMPVNTESKLVQHVCLYMHDPREPHFLALKQVLRYVRVQHQRTNHIEIDIYFVQDLVSAGQVRVLHVPSRYLYVDIFTKGLPSALFDEFCTSLSVRYPPAPTTGEC</sequence>
<evidence type="ECO:0000313" key="2">
    <source>
        <dbReference type="Proteomes" id="UP001151760"/>
    </source>
</evidence>